<dbReference type="SUPFAM" id="SSF47384">
    <property type="entry name" value="Homodimeric domain of signal transducing histidine kinase"/>
    <property type="match status" value="1"/>
</dbReference>
<dbReference type="PATRIC" id="fig|1299334.3.peg.9435"/>
<feature type="domain" description="Histidine kinase" evidence="11">
    <location>
        <begin position="116"/>
        <end position="332"/>
    </location>
</feature>
<feature type="domain" description="HAMP" evidence="12">
    <location>
        <begin position="41"/>
        <end position="94"/>
    </location>
</feature>
<dbReference type="GO" id="GO:0000155">
    <property type="term" value="F:phosphorelay sensor kinase activity"/>
    <property type="evidence" value="ECO:0007669"/>
    <property type="project" value="InterPro"/>
</dbReference>
<name>X7YR71_MYCXE</name>
<keyword evidence="5" id="KW-0808">Transferase</keyword>
<dbReference type="SUPFAM" id="SSF55874">
    <property type="entry name" value="ATPase domain of HSP90 chaperone/DNA topoisomerase II/histidine kinase"/>
    <property type="match status" value="1"/>
</dbReference>
<evidence type="ECO:0000259" key="12">
    <source>
        <dbReference type="PROSITE" id="PS50885"/>
    </source>
</evidence>
<dbReference type="InterPro" id="IPR036097">
    <property type="entry name" value="HisK_dim/P_sf"/>
</dbReference>
<dbReference type="PROSITE" id="PS50109">
    <property type="entry name" value="HIS_KIN"/>
    <property type="match status" value="1"/>
</dbReference>
<evidence type="ECO:0000256" key="1">
    <source>
        <dbReference type="ARBA" id="ARBA00000085"/>
    </source>
</evidence>
<dbReference type="PANTHER" id="PTHR45436">
    <property type="entry name" value="SENSOR HISTIDINE KINASE YKOH"/>
    <property type="match status" value="1"/>
</dbReference>
<dbReference type="SMART" id="SM00304">
    <property type="entry name" value="HAMP"/>
    <property type="match status" value="1"/>
</dbReference>
<dbReference type="Pfam" id="PF00672">
    <property type="entry name" value="HAMP"/>
    <property type="match status" value="1"/>
</dbReference>
<evidence type="ECO:0000313" key="13">
    <source>
        <dbReference type="EMBL" id="EUA08890.1"/>
    </source>
</evidence>
<proteinExistence type="predicted"/>
<protein>
    <recommendedName>
        <fullName evidence="3">histidine kinase</fullName>
        <ecNumber evidence="3">2.7.13.3</ecNumber>
    </recommendedName>
</protein>
<evidence type="ECO:0000256" key="7">
    <source>
        <dbReference type="ARBA" id="ARBA00022777"/>
    </source>
</evidence>
<dbReference type="EMBL" id="JAOB01000090">
    <property type="protein sequence ID" value="EUA08890.1"/>
    <property type="molecule type" value="Genomic_DNA"/>
</dbReference>
<evidence type="ECO:0000256" key="10">
    <source>
        <dbReference type="SAM" id="MobiDB-lite"/>
    </source>
</evidence>
<organism evidence="13">
    <name type="scientific">Mycobacterium xenopi 4042</name>
    <dbReference type="NCBI Taxonomy" id="1299334"/>
    <lineage>
        <taxon>Bacteria</taxon>
        <taxon>Bacillati</taxon>
        <taxon>Actinomycetota</taxon>
        <taxon>Actinomycetes</taxon>
        <taxon>Mycobacteriales</taxon>
        <taxon>Mycobacteriaceae</taxon>
        <taxon>Mycobacterium</taxon>
    </lineage>
</organism>
<dbReference type="CDD" id="cd00075">
    <property type="entry name" value="HATPase"/>
    <property type="match status" value="1"/>
</dbReference>
<dbReference type="Pfam" id="PF00512">
    <property type="entry name" value="HisKA"/>
    <property type="match status" value="1"/>
</dbReference>
<dbReference type="GO" id="GO:0005886">
    <property type="term" value="C:plasma membrane"/>
    <property type="evidence" value="ECO:0007669"/>
    <property type="project" value="UniProtKB-SubCell"/>
</dbReference>
<dbReference type="SUPFAM" id="SSF158472">
    <property type="entry name" value="HAMP domain-like"/>
    <property type="match status" value="1"/>
</dbReference>
<feature type="compositionally biased region" description="Polar residues" evidence="10">
    <location>
        <begin position="231"/>
        <end position="240"/>
    </location>
</feature>
<accession>X7YR71</accession>
<evidence type="ECO:0000256" key="2">
    <source>
        <dbReference type="ARBA" id="ARBA00004236"/>
    </source>
</evidence>
<dbReference type="InterPro" id="IPR005467">
    <property type="entry name" value="His_kinase_dom"/>
</dbReference>
<evidence type="ECO:0000256" key="4">
    <source>
        <dbReference type="ARBA" id="ARBA00022553"/>
    </source>
</evidence>
<dbReference type="Gene3D" id="3.30.565.10">
    <property type="entry name" value="Histidine kinase-like ATPase, C-terminal domain"/>
    <property type="match status" value="1"/>
</dbReference>
<keyword evidence="6" id="KW-0812">Transmembrane</keyword>
<dbReference type="InterPro" id="IPR036890">
    <property type="entry name" value="HATPase_C_sf"/>
</dbReference>
<comment type="catalytic activity">
    <reaction evidence="1">
        <text>ATP + protein L-histidine = ADP + protein N-phospho-L-histidine.</text>
        <dbReference type="EC" id="2.7.13.3"/>
    </reaction>
</comment>
<evidence type="ECO:0000256" key="5">
    <source>
        <dbReference type="ARBA" id="ARBA00022679"/>
    </source>
</evidence>
<reference evidence="13" key="1">
    <citation type="submission" date="2014-01" db="EMBL/GenBank/DDBJ databases">
        <authorList>
            <person name="Brown-Elliot B."/>
            <person name="Wallace R."/>
            <person name="Lenaerts A."/>
            <person name="Ordway D."/>
            <person name="DeGroote M.A."/>
            <person name="Parker T."/>
            <person name="Sizemore C."/>
            <person name="Tallon L.J."/>
            <person name="Sadzewicz L.K."/>
            <person name="Sengamalay N."/>
            <person name="Fraser C.M."/>
            <person name="Hine E."/>
            <person name="Shefchek K.A."/>
            <person name="Das S.P."/>
            <person name="Tettelin H."/>
        </authorList>
    </citation>
    <scope>NUCLEOTIDE SEQUENCE [LARGE SCALE GENOMIC DNA]</scope>
    <source>
        <strain evidence="13">4042</strain>
    </source>
</reference>
<dbReference type="CDD" id="cd06225">
    <property type="entry name" value="HAMP"/>
    <property type="match status" value="1"/>
</dbReference>
<dbReference type="InterPro" id="IPR050428">
    <property type="entry name" value="TCS_sensor_his_kinase"/>
</dbReference>
<dbReference type="InterPro" id="IPR003661">
    <property type="entry name" value="HisK_dim/P_dom"/>
</dbReference>
<evidence type="ECO:0000256" key="6">
    <source>
        <dbReference type="ARBA" id="ARBA00022692"/>
    </source>
</evidence>
<dbReference type="PANTHER" id="PTHR45436:SF5">
    <property type="entry name" value="SENSOR HISTIDINE KINASE TRCS"/>
    <property type="match status" value="1"/>
</dbReference>
<sequence length="338" mass="36592">MILVADTTQTTQMMGQLRRLMIGAGLATLAVAALLLVAASRAALRPLERLTQLAKSITTGDRGRRLRPDRPDTELGRAASAFDGMLDALEASEHRAQRAAEAAQRAETATRRFLVDAAHELRTPMAGIQAAAEQLVSNASQRRSDPAARRQYRRATLLLSDARRAARLVADMLDLSRIDAGLPLDRQDCDLAGIVDTEADRTAMLAPQLTVTRTGSPRCRCGPTRPGSPRSCPTCSTTHDGTPAGWTDHHRPPATRAPCRGDGHRHRPGIPDHERERVFERLVRLDAGRARDHGGAGLGLPIARPWPRPRGELTCLSHDGGAQFRLSLPVDADETLTG</sequence>
<evidence type="ECO:0000256" key="9">
    <source>
        <dbReference type="ARBA" id="ARBA00023012"/>
    </source>
</evidence>
<comment type="subcellular location">
    <subcellularLocation>
        <location evidence="2">Cell membrane</location>
    </subcellularLocation>
</comment>
<keyword evidence="8" id="KW-0472">Membrane</keyword>
<dbReference type="Gene3D" id="6.10.340.10">
    <property type="match status" value="1"/>
</dbReference>
<dbReference type="InterPro" id="IPR003660">
    <property type="entry name" value="HAMP_dom"/>
</dbReference>
<keyword evidence="9" id="KW-0902">Two-component regulatory system</keyword>
<dbReference type="EC" id="2.7.13.3" evidence="3"/>
<dbReference type="PROSITE" id="PS50885">
    <property type="entry name" value="HAMP"/>
    <property type="match status" value="1"/>
</dbReference>
<keyword evidence="4" id="KW-0597">Phosphoprotein</keyword>
<dbReference type="Gene3D" id="1.10.287.130">
    <property type="match status" value="1"/>
</dbReference>
<evidence type="ECO:0000256" key="3">
    <source>
        <dbReference type="ARBA" id="ARBA00012438"/>
    </source>
</evidence>
<gene>
    <name evidence="13" type="ORF">I553_9947</name>
</gene>
<keyword evidence="8" id="KW-1133">Transmembrane helix</keyword>
<comment type="caution">
    <text evidence="13">The sequence shown here is derived from an EMBL/GenBank/DDBJ whole genome shotgun (WGS) entry which is preliminary data.</text>
</comment>
<keyword evidence="7 13" id="KW-0418">Kinase</keyword>
<feature type="region of interest" description="Disordered" evidence="10">
    <location>
        <begin position="213"/>
        <end position="271"/>
    </location>
</feature>
<evidence type="ECO:0000259" key="11">
    <source>
        <dbReference type="PROSITE" id="PS50109"/>
    </source>
</evidence>
<dbReference type="SMART" id="SM00388">
    <property type="entry name" value="HisKA"/>
    <property type="match status" value="1"/>
</dbReference>
<evidence type="ECO:0000256" key="8">
    <source>
        <dbReference type="ARBA" id="ARBA00022989"/>
    </source>
</evidence>
<dbReference type="AlphaFoldDB" id="X7YR71"/>
<dbReference type="CDD" id="cd00082">
    <property type="entry name" value="HisKA"/>
    <property type="match status" value="1"/>
</dbReference>